<dbReference type="AlphaFoldDB" id="A0AAE9Z1E9"/>
<protein>
    <submittedName>
        <fullName evidence="2">Uncharacterized protein</fullName>
    </submittedName>
</protein>
<reference evidence="2 3" key="2">
    <citation type="journal article" date="2022" name="Mar. Drugs">
        <title>Bioassay-Guided Fractionation Leads to the Detection of Cholic Acid Generated by the Rare Thalassomonas sp.</title>
        <authorList>
            <person name="Pheiffer F."/>
            <person name="Schneider Y.K."/>
            <person name="Hansen E.H."/>
            <person name="Andersen J.H."/>
            <person name="Isaksson J."/>
            <person name="Busche T."/>
            <person name="R C."/>
            <person name="Kalinowski J."/>
            <person name="Zyl L.V."/>
            <person name="Trindade M."/>
        </authorList>
    </citation>
    <scope>NUCLEOTIDE SEQUENCE [LARGE SCALE GENOMIC DNA]</scope>
    <source>
        <strain evidence="2 3">XOM25</strain>
    </source>
</reference>
<dbReference type="RefSeq" id="WP_152647048.1">
    <property type="nucleotide sequence ID" value="NZ_CP059733.1"/>
</dbReference>
<gene>
    <name evidence="2" type="ORF">SG34_023360</name>
</gene>
<dbReference type="EMBL" id="CP059733">
    <property type="protein sequence ID" value="WDE04249.1"/>
    <property type="molecule type" value="Genomic_DNA"/>
</dbReference>
<organism evidence="2 3">
    <name type="scientific">Thalassomonas viridans</name>
    <dbReference type="NCBI Taxonomy" id="137584"/>
    <lineage>
        <taxon>Bacteria</taxon>
        <taxon>Pseudomonadati</taxon>
        <taxon>Pseudomonadota</taxon>
        <taxon>Gammaproteobacteria</taxon>
        <taxon>Alteromonadales</taxon>
        <taxon>Colwelliaceae</taxon>
        <taxon>Thalassomonas</taxon>
    </lineage>
</organism>
<accession>A0AAE9Z1E9</accession>
<dbReference type="Proteomes" id="UP000032352">
    <property type="component" value="Chromosome"/>
</dbReference>
<reference evidence="2 3" key="1">
    <citation type="journal article" date="2015" name="Genome Announc.">
        <title>Draft Genome Sequences of Marine Isolates of Thalassomonas viridans and Thalassomonas actiniarum.</title>
        <authorList>
            <person name="Olonade I."/>
            <person name="van Zyl L.J."/>
            <person name="Trindade M."/>
        </authorList>
    </citation>
    <scope>NUCLEOTIDE SEQUENCE [LARGE SCALE GENOMIC DNA]</scope>
    <source>
        <strain evidence="2 3">XOM25</strain>
    </source>
</reference>
<evidence type="ECO:0000313" key="2">
    <source>
        <dbReference type="EMBL" id="WDE04249.1"/>
    </source>
</evidence>
<evidence type="ECO:0000256" key="1">
    <source>
        <dbReference type="SAM" id="MobiDB-lite"/>
    </source>
</evidence>
<dbReference type="KEGG" id="tvd:SG34_023360"/>
<keyword evidence="3" id="KW-1185">Reference proteome</keyword>
<name>A0AAE9Z1E9_9GAMM</name>
<feature type="region of interest" description="Disordered" evidence="1">
    <location>
        <begin position="1"/>
        <end position="21"/>
    </location>
</feature>
<evidence type="ECO:0000313" key="3">
    <source>
        <dbReference type="Proteomes" id="UP000032352"/>
    </source>
</evidence>
<proteinExistence type="predicted"/>
<sequence length="230" mass="25587">MTTMTGPHTDTQPPTGNSWVESTTEWSFTNGLSRERTIDDIRIVVDGPWYSILPDIRKVVVKAADGSALATETYSDVHEVHLKINPPVKSGEEFDVEVHFDSTFDQGESIQFIPTNDKGNNVVASINPIDPEFLAVSTALVPPVLGDVATVGGVLPVPWWWGGWVYKIVRWLLRMMPSLLESGGASYEGISQIDNPHELAEQVLKKLKWYQLTSSRVKREILKALADRNC</sequence>